<reference evidence="1 2" key="1">
    <citation type="submission" date="2018-11" db="EMBL/GenBank/DDBJ databases">
        <title>Sequencing the genomes of 1000 actinobacteria strains.</title>
        <authorList>
            <person name="Klenk H.-P."/>
        </authorList>
    </citation>
    <scope>NUCLEOTIDE SEQUENCE [LARGE SCALE GENOMIC DNA]</scope>
    <source>
        <strain evidence="1 2">DSM 44254</strain>
    </source>
</reference>
<comment type="caution">
    <text evidence="1">The sequence shown here is derived from an EMBL/GenBank/DDBJ whole genome shotgun (WGS) entry which is preliminary data.</text>
</comment>
<evidence type="ECO:0008006" key="3">
    <source>
        <dbReference type="Google" id="ProtNLM"/>
    </source>
</evidence>
<sequence>MFQFLLSADFMVPDPDATAALFVKALGVKEHPRWRQAFEDHPYVAHFLRVHRSLAVAPTRIEPQGHLERPNRGDPFFPEFLKSLEDFQGPHRPIKTHSLVLLADDLDGLVSRLTRRRLPFRIAPMTPDMPWVRLWVGVTPENPRYEPSVDGGLCIEVLPVEPLQMPPETFAAPEPRDLGPGDMVRVTARGVLVRDLDETLRRLSANLDWEPAGPVEVLHEDGCRRAEMGFTLPHSASVDLLEPTRWDSETGSYLNTWGPGPYYTRISVNDLGAKAADLESRGTPFTWVEESEAVGGPLIKVAPEALDGAIFEFHEHRA</sequence>
<dbReference type="EMBL" id="RJKE01000001">
    <property type="protein sequence ID" value="ROO88007.1"/>
    <property type="molecule type" value="Genomic_DNA"/>
</dbReference>
<name>A0A3N1D393_9ACTN</name>
<dbReference type="RefSeq" id="WP_123667225.1">
    <property type="nucleotide sequence ID" value="NZ_RJKE01000001.1"/>
</dbReference>
<keyword evidence="2" id="KW-1185">Reference proteome</keyword>
<accession>A0A3N1D393</accession>
<protein>
    <recommendedName>
        <fullName evidence="3">Lactoylglutathione lyase</fullName>
    </recommendedName>
</protein>
<dbReference type="Gene3D" id="3.10.180.10">
    <property type="entry name" value="2,3-Dihydroxybiphenyl 1,2-Dioxygenase, domain 1"/>
    <property type="match status" value="2"/>
</dbReference>
<dbReference type="AlphaFoldDB" id="A0A3N1D393"/>
<gene>
    <name evidence="1" type="ORF">EDD29_5660</name>
</gene>
<proteinExistence type="predicted"/>
<dbReference type="InterPro" id="IPR029068">
    <property type="entry name" value="Glyas_Bleomycin-R_OHBP_Dase"/>
</dbReference>
<dbReference type="Proteomes" id="UP000272400">
    <property type="component" value="Unassembled WGS sequence"/>
</dbReference>
<evidence type="ECO:0000313" key="1">
    <source>
        <dbReference type="EMBL" id="ROO88007.1"/>
    </source>
</evidence>
<dbReference type="OrthoDB" id="4771301at2"/>
<organism evidence="1 2">
    <name type="scientific">Actinocorallia herbida</name>
    <dbReference type="NCBI Taxonomy" id="58109"/>
    <lineage>
        <taxon>Bacteria</taxon>
        <taxon>Bacillati</taxon>
        <taxon>Actinomycetota</taxon>
        <taxon>Actinomycetes</taxon>
        <taxon>Streptosporangiales</taxon>
        <taxon>Thermomonosporaceae</taxon>
        <taxon>Actinocorallia</taxon>
    </lineage>
</organism>
<evidence type="ECO:0000313" key="2">
    <source>
        <dbReference type="Proteomes" id="UP000272400"/>
    </source>
</evidence>
<dbReference type="SUPFAM" id="SSF54593">
    <property type="entry name" value="Glyoxalase/Bleomycin resistance protein/Dihydroxybiphenyl dioxygenase"/>
    <property type="match status" value="1"/>
</dbReference>